<dbReference type="CDD" id="cd04301">
    <property type="entry name" value="NAT_SF"/>
    <property type="match status" value="1"/>
</dbReference>
<dbReference type="Pfam" id="PF13527">
    <property type="entry name" value="Acetyltransf_9"/>
    <property type="match status" value="1"/>
</dbReference>
<evidence type="ECO:0000313" key="3">
    <source>
        <dbReference type="Proteomes" id="UP000824205"/>
    </source>
</evidence>
<dbReference type="SUPFAM" id="SSF55729">
    <property type="entry name" value="Acyl-CoA N-acyltransferases (Nat)"/>
    <property type="match status" value="1"/>
</dbReference>
<accession>A0A9D1UFF9</accession>
<sequence length="173" mass="19775">MADRIGFTTDDDSIIELWAEVFGDSEDDIRFFLQNCKNKSCLGYYKDGHLVSMLFLVDCEYCGKNGAYIYAVCTKKAFRNAGFSSALIEKAKSQNYDFLWLIPANDLLFGFYERFGFKTKLYSDGHYKNNVTFSESADICSYLYEGSDYKFPKGMIYSDIDLPQGGTGFKIKE</sequence>
<dbReference type="InterPro" id="IPR016181">
    <property type="entry name" value="Acyl_CoA_acyltransferase"/>
</dbReference>
<dbReference type="PROSITE" id="PS51186">
    <property type="entry name" value="GNAT"/>
    <property type="match status" value="1"/>
</dbReference>
<gene>
    <name evidence="2" type="ORF">IAA48_02690</name>
</gene>
<evidence type="ECO:0000313" key="2">
    <source>
        <dbReference type="EMBL" id="HIW85378.1"/>
    </source>
</evidence>
<proteinExistence type="predicted"/>
<dbReference type="InterPro" id="IPR000182">
    <property type="entry name" value="GNAT_dom"/>
</dbReference>
<name>A0A9D1UFF9_9FIRM</name>
<organism evidence="2 3">
    <name type="scientific">Candidatus Eubacterium faecipullorum</name>
    <dbReference type="NCBI Taxonomy" id="2838571"/>
    <lineage>
        <taxon>Bacteria</taxon>
        <taxon>Bacillati</taxon>
        <taxon>Bacillota</taxon>
        <taxon>Clostridia</taxon>
        <taxon>Eubacteriales</taxon>
        <taxon>Eubacteriaceae</taxon>
        <taxon>Eubacterium</taxon>
    </lineage>
</organism>
<dbReference type="AlphaFoldDB" id="A0A9D1UFF9"/>
<reference evidence="2" key="1">
    <citation type="journal article" date="2021" name="PeerJ">
        <title>Extensive microbial diversity within the chicken gut microbiome revealed by metagenomics and culture.</title>
        <authorList>
            <person name="Gilroy R."/>
            <person name="Ravi A."/>
            <person name="Getino M."/>
            <person name="Pursley I."/>
            <person name="Horton D.L."/>
            <person name="Alikhan N.F."/>
            <person name="Baker D."/>
            <person name="Gharbi K."/>
            <person name="Hall N."/>
            <person name="Watson M."/>
            <person name="Adriaenssens E.M."/>
            <person name="Foster-Nyarko E."/>
            <person name="Jarju S."/>
            <person name="Secka A."/>
            <person name="Antonio M."/>
            <person name="Oren A."/>
            <person name="Chaudhuri R.R."/>
            <person name="La Ragione R."/>
            <person name="Hildebrand F."/>
            <person name="Pallen M.J."/>
        </authorList>
    </citation>
    <scope>NUCLEOTIDE SEQUENCE</scope>
    <source>
        <strain evidence="2">421</strain>
    </source>
</reference>
<feature type="domain" description="N-acetyltransferase" evidence="1">
    <location>
        <begin position="1"/>
        <end position="138"/>
    </location>
</feature>
<evidence type="ECO:0000259" key="1">
    <source>
        <dbReference type="PROSITE" id="PS51186"/>
    </source>
</evidence>
<dbReference type="Gene3D" id="3.40.630.30">
    <property type="match status" value="1"/>
</dbReference>
<comment type="caution">
    <text evidence="2">The sequence shown here is derived from an EMBL/GenBank/DDBJ whole genome shotgun (WGS) entry which is preliminary data.</text>
</comment>
<reference evidence="2" key="2">
    <citation type="submission" date="2021-04" db="EMBL/GenBank/DDBJ databases">
        <authorList>
            <person name="Gilroy R."/>
        </authorList>
    </citation>
    <scope>NUCLEOTIDE SEQUENCE</scope>
    <source>
        <strain evidence="2">421</strain>
    </source>
</reference>
<protein>
    <submittedName>
        <fullName evidence="2">GNAT family N-acetyltransferase</fullName>
    </submittedName>
</protein>
<dbReference type="GO" id="GO:0016747">
    <property type="term" value="F:acyltransferase activity, transferring groups other than amino-acyl groups"/>
    <property type="evidence" value="ECO:0007669"/>
    <property type="project" value="InterPro"/>
</dbReference>
<dbReference type="Proteomes" id="UP000824205">
    <property type="component" value="Unassembled WGS sequence"/>
</dbReference>
<dbReference type="EMBL" id="DXGE01000011">
    <property type="protein sequence ID" value="HIW85378.1"/>
    <property type="molecule type" value="Genomic_DNA"/>
</dbReference>